<evidence type="ECO:0000259" key="8">
    <source>
        <dbReference type="PROSITE" id="PS50928"/>
    </source>
</evidence>
<evidence type="ECO:0000313" key="10">
    <source>
        <dbReference type="Proteomes" id="UP000469505"/>
    </source>
</evidence>
<dbReference type="Pfam" id="PF00528">
    <property type="entry name" value="BPD_transp_1"/>
    <property type="match status" value="1"/>
</dbReference>
<dbReference type="InterPro" id="IPR035906">
    <property type="entry name" value="MetI-like_sf"/>
</dbReference>
<protein>
    <submittedName>
        <fullName evidence="9">ABC transporter permease subunit</fullName>
    </submittedName>
</protein>
<feature type="transmembrane region" description="Helical" evidence="7">
    <location>
        <begin position="110"/>
        <end position="129"/>
    </location>
</feature>
<keyword evidence="4 7" id="KW-0812">Transmembrane</keyword>
<evidence type="ECO:0000256" key="6">
    <source>
        <dbReference type="ARBA" id="ARBA00023136"/>
    </source>
</evidence>
<feature type="transmembrane region" description="Helical" evidence="7">
    <location>
        <begin position="141"/>
        <end position="163"/>
    </location>
</feature>
<comment type="caution">
    <text evidence="9">The sequence shown here is derived from an EMBL/GenBank/DDBJ whole genome shotgun (WGS) entry which is preliminary data.</text>
</comment>
<dbReference type="EMBL" id="WNHX01000016">
    <property type="protein sequence ID" value="MTV86861.1"/>
    <property type="molecule type" value="Genomic_DNA"/>
</dbReference>
<dbReference type="PANTHER" id="PTHR32243">
    <property type="entry name" value="MALTOSE TRANSPORT SYSTEM PERMEASE-RELATED"/>
    <property type="match status" value="1"/>
</dbReference>
<evidence type="ECO:0000256" key="2">
    <source>
        <dbReference type="ARBA" id="ARBA00022448"/>
    </source>
</evidence>
<dbReference type="Proteomes" id="UP000469505">
    <property type="component" value="Unassembled WGS sequence"/>
</dbReference>
<dbReference type="GO" id="GO:0055085">
    <property type="term" value="P:transmembrane transport"/>
    <property type="evidence" value="ECO:0007669"/>
    <property type="project" value="InterPro"/>
</dbReference>
<keyword evidence="2 7" id="KW-0813">Transport</keyword>
<feature type="transmembrane region" description="Helical" evidence="7">
    <location>
        <begin position="184"/>
        <end position="211"/>
    </location>
</feature>
<evidence type="ECO:0000256" key="1">
    <source>
        <dbReference type="ARBA" id="ARBA00004651"/>
    </source>
</evidence>
<evidence type="ECO:0000256" key="7">
    <source>
        <dbReference type="RuleBase" id="RU363032"/>
    </source>
</evidence>
<dbReference type="RefSeq" id="WP_054363479.1">
    <property type="nucleotide sequence ID" value="NZ_AP025936.1"/>
</dbReference>
<dbReference type="PROSITE" id="PS50928">
    <property type="entry name" value="ABC_TM1"/>
    <property type="match status" value="1"/>
</dbReference>
<dbReference type="CDD" id="cd06261">
    <property type="entry name" value="TM_PBP2"/>
    <property type="match status" value="1"/>
</dbReference>
<keyword evidence="5 7" id="KW-1133">Transmembrane helix</keyword>
<accession>A0A6I3U196</accession>
<evidence type="ECO:0000256" key="5">
    <source>
        <dbReference type="ARBA" id="ARBA00022989"/>
    </source>
</evidence>
<keyword evidence="3" id="KW-1003">Cell membrane</keyword>
<dbReference type="InterPro" id="IPR050901">
    <property type="entry name" value="BP-dep_ABC_trans_perm"/>
</dbReference>
<gene>
    <name evidence="9" type="ORF">GM543_04910</name>
</gene>
<dbReference type="Gene3D" id="1.10.3720.10">
    <property type="entry name" value="MetI-like"/>
    <property type="match status" value="1"/>
</dbReference>
<dbReference type="AlphaFoldDB" id="A0A6I3U196"/>
<feature type="transmembrane region" description="Helical" evidence="7">
    <location>
        <begin position="12"/>
        <end position="33"/>
    </location>
</feature>
<name>A0A6I3U196_STREE</name>
<comment type="subcellular location">
    <subcellularLocation>
        <location evidence="1 7">Cell membrane</location>
        <topology evidence="1 7">Multi-pass membrane protein</topology>
    </subcellularLocation>
</comment>
<dbReference type="SUPFAM" id="SSF161098">
    <property type="entry name" value="MetI-like"/>
    <property type="match status" value="1"/>
</dbReference>
<evidence type="ECO:0000256" key="3">
    <source>
        <dbReference type="ARBA" id="ARBA00022475"/>
    </source>
</evidence>
<evidence type="ECO:0000313" key="9">
    <source>
        <dbReference type="EMBL" id="MTV86861.1"/>
    </source>
</evidence>
<dbReference type="PANTHER" id="PTHR32243:SF18">
    <property type="entry name" value="INNER MEMBRANE ABC TRANSPORTER PERMEASE PROTEIN YCJP"/>
    <property type="match status" value="1"/>
</dbReference>
<evidence type="ECO:0000256" key="4">
    <source>
        <dbReference type="ARBA" id="ARBA00022692"/>
    </source>
</evidence>
<feature type="domain" description="ABC transmembrane type-1" evidence="8">
    <location>
        <begin position="72"/>
        <end position="268"/>
    </location>
</feature>
<feature type="transmembrane region" description="Helical" evidence="7">
    <location>
        <begin position="248"/>
        <end position="268"/>
    </location>
</feature>
<sequence>MKKKSSIYLDILSHVLLVGATIVAVFPLVWIIISSVKGKGELTQYPTRFWPEQFTLDYFTHVINDLHFIDNIRNSLIIALATTLIAIIISAMAAYGIVRFFPKLGAIMSRLLVITYIFPPILLAIPYSIAIAKVGLTNSLFGLMMVYLSFSVPYAVWLLVGFFQTVPIGIEEAARIDGANKFVTFYKVVLPIVAPGIVATGIVATAIYTFINAWNEFLYALILINNTGKMTVAVALRSLNGSEILDWGDMMAASVIVVLPSIIFFSIIQNKIASGLSEGSVK</sequence>
<keyword evidence="6 7" id="KW-0472">Membrane</keyword>
<reference evidence="9 10" key="1">
    <citation type="submission" date="2019-11" db="EMBL/GenBank/DDBJ databases">
        <title>Growth characteristics of pneumococcus vary with the chemical composition of the capsule and with environmental conditions.</title>
        <authorList>
            <person name="Tothpal A."/>
            <person name="Desobry K."/>
            <person name="Joshi S."/>
            <person name="Wyllie A.L."/>
            <person name="Weinberger D.M."/>
        </authorList>
    </citation>
    <scope>NUCLEOTIDE SEQUENCE [LARGE SCALE GENOMIC DNA]</scope>
    <source>
        <strain evidence="10">pnumococcus35B</strain>
    </source>
</reference>
<proteinExistence type="inferred from homology"/>
<feature type="transmembrane region" description="Helical" evidence="7">
    <location>
        <begin position="76"/>
        <end position="98"/>
    </location>
</feature>
<dbReference type="GO" id="GO:0005886">
    <property type="term" value="C:plasma membrane"/>
    <property type="evidence" value="ECO:0007669"/>
    <property type="project" value="UniProtKB-SubCell"/>
</dbReference>
<comment type="similarity">
    <text evidence="7">Belongs to the binding-protein-dependent transport system permease family.</text>
</comment>
<organism evidence="9 10">
    <name type="scientific">Streptococcus pneumoniae</name>
    <dbReference type="NCBI Taxonomy" id="1313"/>
    <lineage>
        <taxon>Bacteria</taxon>
        <taxon>Bacillati</taxon>
        <taxon>Bacillota</taxon>
        <taxon>Bacilli</taxon>
        <taxon>Lactobacillales</taxon>
        <taxon>Streptococcaceae</taxon>
        <taxon>Streptococcus</taxon>
    </lineage>
</organism>
<dbReference type="InterPro" id="IPR000515">
    <property type="entry name" value="MetI-like"/>
</dbReference>